<gene>
    <name evidence="3" type="ORF">C7M84_020417</name>
</gene>
<evidence type="ECO:0000313" key="3">
    <source>
        <dbReference type="EMBL" id="ROT61772.1"/>
    </source>
</evidence>
<feature type="transmembrane region" description="Helical" evidence="2">
    <location>
        <begin position="97"/>
        <end position="119"/>
    </location>
</feature>
<keyword evidence="4" id="KW-1185">Reference proteome</keyword>
<feature type="transmembrane region" description="Helical" evidence="2">
    <location>
        <begin position="67"/>
        <end position="85"/>
    </location>
</feature>
<reference evidence="3 4" key="2">
    <citation type="submission" date="2019-01" db="EMBL/GenBank/DDBJ databases">
        <title>The decoding of complex shrimp genome reveals the adaptation for benthos swimmer, frequently molting mechanism and breeding impact on genome.</title>
        <authorList>
            <person name="Sun Y."/>
            <person name="Gao Y."/>
            <person name="Yu Y."/>
        </authorList>
    </citation>
    <scope>NUCLEOTIDE SEQUENCE [LARGE SCALE GENOMIC DNA]</scope>
    <source>
        <tissue evidence="3">Muscle</tissue>
    </source>
</reference>
<dbReference type="Proteomes" id="UP000283509">
    <property type="component" value="Unassembled WGS sequence"/>
</dbReference>
<feature type="compositionally biased region" description="Pro residues" evidence="1">
    <location>
        <begin position="166"/>
        <end position="181"/>
    </location>
</feature>
<feature type="region of interest" description="Disordered" evidence="1">
    <location>
        <begin position="161"/>
        <end position="181"/>
    </location>
</feature>
<comment type="caution">
    <text evidence="3">The sequence shown here is derived from an EMBL/GenBank/DDBJ whole genome shotgun (WGS) entry which is preliminary data.</text>
</comment>
<sequence>MLEETPTKQVFIATPQRALPTVNLCRKRRFSISDPAVSPGVWTTNLIGLTMLFGAASSLEQMSRYGISFPSHVIFSLPFFSTFFLRSRFLPSPAAPLLLLSFYVFLFVFFSLSPSFNLFSSKIPREVALTAGVLQPGRRGSRAPQRPRQKRREFFKAFLRPLSPSASPPLPPLVPPSPPPLPSPTSSSLPYPLLFFFPLSFPPPPPPPPLPLLLSPLPPLPPSPLPPPPHLPLLSSPLPLLSPPPPPLPSLPPPPRWSSPFDRNEITGHKPSAAPLILLDCLLASLALLPACLPLLPPSILCRLPPCLSFPSSSLLPFPSFLLLAQLPSLLLPPTLPSLLLPPSLSSSLSLPHPILPPSPLPLPPPPSSFPSPPSFSLSISTSLLPLHLPTPSLPLPPPSCPKRNSQRLPLIPRRRHLSWGSKHLVPGLLGTGRTCWAAFADEGVEVEVKPRVRLIYEI</sequence>
<evidence type="ECO:0000313" key="4">
    <source>
        <dbReference type="Proteomes" id="UP000283509"/>
    </source>
</evidence>
<feature type="transmembrane region" description="Helical" evidence="2">
    <location>
        <begin position="36"/>
        <end position="55"/>
    </location>
</feature>
<proteinExistence type="predicted"/>
<keyword evidence="2" id="KW-0812">Transmembrane</keyword>
<keyword evidence="2" id="KW-0472">Membrane</keyword>
<dbReference type="EMBL" id="QCYY01003998">
    <property type="protein sequence ID" value="ROT61772.1"/>
    <property type="molecule type" value="Genomic_DNA"/>
</dbReference>
<evidence type="ECO:0000256" key="1">
    <source>
        <dbReference type="SAM" id="MobiDB-lite"/>
    </source>
</evidence>
<protein>
    <submittedName>
        <fullName evidence="3">Uncharacterized protein</fullName>
    </submittedName>
</protein>
<evidence type="ECO:0000256" key="2">
    <source>
        <dbReference type="SAM" id="Phobius"/>
    </source>
</evidence>
<name>A0A423SC25_PENVA</name>
<dbReference type="AlphaFoldDB" id="A0A423SC25"/>
<organism evidence="3 4">
    <name type="scientific">Penaeus vannamei</name>
    <name type="common">Whiteleg shrimp</name>
    <name type="synonym">Litopenaeus vannamei</name>
    <dbReference type="NCBI Taxonomy" id="6689"/>
    <lineage>
        <taxon>Eukaryota</taxon>
        <taxon>Metazoa</taxon>
        <taxon>Ecdysozoa</taxon>
        <taxon>Arthropoda</taxon>
        <taxon>Crustacea</taxon>
        <taxon>Multicrustacea</taxon>
        <taxon>Malacostraca</taxon>
        <taxon>Eumalacostraca</taxon>
        <taxon>Eucarida</taxon>
        <taxon>Decapoda</taxon>
        <taxon>Dendrobranchiata</taxon>
        <taxon>Penaeoidea</taxon>
        <taxon>Penaeidae</taxon>
        <taxon>Penaeus</taxon>
    </lineage>
</organism>
<accession>A0A423SC25</accession>
<keyword evidence="2" id="KW-1133">Transmembrane helix</keyword>
<reference evidence="3 4" key="1">
    <citation type="submission" date="2018-04" db="EMBL/GenBank/DDBJ databases">
        <authorList>
            <person name="Zhang X."/>
            <person name="Yuan J."/>
            <person name="Li F."/>
            <person name="Xiang J."/>
        </authorList>
    </citation>
    <scope>NUCLEOTIDE SEQUENCE [LARGE SCALE GENOMIC DNA]</scope>
    <source>
        <tissue evidence="3">Muscle</tissue>
    </source>
</reference>